<sequence length="213" mass="22497">MGAFGTGFSIQVFENNGLVAEEGSRFRDFSEQGWIQNNPGYNFGVFAGKLSGIIQAGGEYFASATIFTGGNGLSIAASPATGGASLAGSPAATATAAAVAVHGTLVWQSSIQSFATGSNYGTSSNSPWEIDNRLPFDRETVLSDNTFKKTSKNVKGATVYKKNGKQYHRDTLHKGKGSHLEVYDKTGKHLGEGDLLTGEIKPNTADPRKKLPK</sequence>
<dbReference type="AlphaFoldDB" id="A0A2A5RWN9"/>
<proteinExistence type="predicted"/>
<name>A0A2A5RWN9_9LACT</name>
<dbReference type="EMBL" id="JXJW01000015">
    <property type="protein sequence ID" value="PCS05610.1"/>
    <property type="molecule type" value="Genomic_DNA"/>
</dbReference>
<dbReference type="Gene3D" id="3.10.380.10">
    <property type="entry name" value="Colicin E3-like ribonuclease domain"/>
    <property type="match status" value="1"/>
</dbReference>
<evidence type="ECO:0000313" key="3">
    <source>
        <dbReference type="Proteomes" id="UP000218282"/>
    </source>
</evidence>
<evidence type="ECO:0000313" key="2">
    <source>
        <dbReference type="EMBL" id="PCS05610.1"/>
    </source>
</evidence>
<dbReference type="InterPro" id="IPR036725">
    <property type="entry name" value="ColE3_ribonuclease_sf"/>
</dbReference>
<comment type="caution">
    <text evidence="2">The sequence shown here is derived from an EMBL/GenBank/DDBJ whole genome shotgun (WGS) entry which is preliminary data.</text>
</comment>
<protein>
    <submittedName>
        <fullName evidence="2">Uncharacterized protein</fullName>
    </submittedName>
</protein>
<dbReference type="GO" id="GO:0003723">
    <property type="term" value="F:RNA binding"/>
    <property type="evidence" value="ECO:0007669"/>
    <property type="project" value="InterPro"/>
</dbReference>
<dbReference type="GO" id="GO:0016788">
    <property type="term" value="F:hydrolase activity, acting on ester bonds"/>
    <property type="evidence" value="ECO:0007669"/>
    <property type="project" value="InterPro"/>
</dbReference>
<keyword evidence="3" id="KW-1185">Reference proteome</keyword>
<organism evidence="2 3">
    <name type="scientific">Pseudolactococcus piscium</name>
    <dbReference type="NCBI Taxonomy" id="1364"/>
    <lineage>
        <taxon>Bacteria</taxon>
        <taxon>Bacillati</taxon>
        <taxon>Bacillota</taxon>
        <taxon>Bacilli</taxon>
        <taxon>Lactobacillales</taxon>
        <taxon>Streptococcaceae</taxon>
        <taxon>Pseudolactococcus</taxon>
    </lineage>
</organism>
<dbReference type="Proteomes" id="UP000218282">
    <property type="component" value="Unassembled WGS sequence"/>
</dbReference>
<evidence type="ECO:0000256" key="1">
    <source>
        <dbReference type="SAM" id="MobiDB-lite"/>
    </source>
</evidence>
<feature type="region of interest" description="Disordered" evidence="1">
    <location>
        <begin position="191"/>
        <end position="213"/>
    </location>
</feature>
<gene>
    <name evidence="2" type="ORF">RU86_GL000617</name>
</gene>
<dbReference type="GO" id="GO:0043022">
    <property type="term" value="F:ribosome binding"/>
    <property type="evidence" value="ECO:0007669"/>
    <property type="project" value="InterPro"/>
</dbReference>
<accession>A0A2A5RWN9</accession>
<reference evidence="2 3" key="1">
    <citation type="submission" date="2014-12" db="EMBL/GenBank/DDBJ databases">
        <title>Draft genome sequences of 10 type strains of Lactococcus.</title>
        <authorList>
            <person name="Sun Z."/>
            <person name="Zhong Z."/>
            <person name="Liu W."/>
            <person name="Zhang W."/>
            <person name="Zhang H."/>
        </authorList>
    </citation>
    <scope>NUCLEOTIDE SEQUENCE [LARGE SCALE GENOMIC DNA]</scope>
    <source>
        <strain evidence="2 3">DSM 6634</strain>
    </source>
</reference>